<evidence type="ECO:0000313" key="2">
    <source>
        <dbReference type="Proteomes" id="UP000248714"/>
    </source>
</evidence>
<dbReference type="PANTHER" id="PTHR20854:SF4">
    <property type="entry name" value="INOSITOL-1-MONOPHOSPHATASE-RELATED"/>
    <property type="match status" value="1"/>
</dbReference>
<dbReference type="PANTHER" id="PTHR20854">
    <property type="entry name" value="INOSITOL MONOPHOSPHATASE"/>
    <property type="match status" value="1"/>
</dbReference>
<organism evidence="1 2">
    <name type="scientific">Lentzea atacamensis</name>
    <dbReference type="NCBI Taxonomy" id="531938"/>
    <lineage>
        <taxon>Bacteria</taxon>
        <taxon>Bacillati</taxon>
        <taxon>Actinomycetota</taxon>
        <taxon>Actinomycetes</taxon>
        <taxon>Pseudonocardiales</taxon>
        <taxon>Pseudonocardiaceae</taxon>
        <taxon>Lentzea</taxon>
    </lineage>
</organism>
<gene>
    <name evidence="1" type="ORF">C8D87_11455</name>
</gene>
<dbReference type="RefSeq" id="WP_215732639.1">
    <property type="nucleotide sequence ID" value="NZ_QLTT01000014.1"/>
</dbReference>
<comment type="caution">
    <text evidence="1">The sequence shown here is derived from an EMBL/GenBank/DDBJ whole genome shotgun (WGS) entry which is preliminary data.</text>
</comment>
<proteinExistence type="predicted"/>
<sequence length="292" mass="30810">MYARVDRLKEFAESLAARAAYVIWTDRLRAAGGPLRGARSTASGLIIPAALAAERLMRELLALHRPGDAVLSEQPPTPGRITWVLDPLNGTTNYLYGLPSYAVSIAAQLDDVVLAGAVAEPHSQRIWSAGLGQGARLHDRNISRDWLEIRVGSTQHLDDALISTGFSPVAATSADQADLVARLRPHVADLRITGSPALQLCHVAAGWSDAYVQHDVGLRERVAGLLIADEAGAFVHSPGRTGPGSQLGDPVIAAAPRISDALLEVLAQSGAAAVRRAAHDQQLPAVLPGRTA</sequence>
<dbReference type="PRINTS" id="PR00377">
    <property type="entry name" value="IMPHPHTASES"/>
</dbReference>
<name>A0ABX9DXK2_9PSEU</name>
<dbReference type="SUPFAM" id="SSF56655">
    <property type="entry name" value="Carbohydrate phosphatase"/>
    <property type="match status" value="1"/>
</dbReference>
<dbReference type="Proteomes" id="UP000248714">
    <property type="component" value="Unassembled WGS sequence"/>
</dbReference>
<dbReference type="Gene3D" id="3.30.540.10">
    <property type="entry name" value="Fructose-1,6-Bisphosphatase, subunit A, domain 1"/>
    <property type="match status" value="1"/>
</dbReference>
<accession>A0ABX9DXK2</accession>
<dbReference type="EMBL" id="QLTT01000014">
    <property type="protein sequence ID" value="RAS59443.1"/>
    <property type="molecule type" value="Genomic_DNA"/>
</dbReference>
<protein>
    <submittedName>
        <fullName evidence="1">Myo-inositol-1(Or 4)-monophosphatase</fullName>
    </submittedName>
</protein>
<keyword evidence="2" id="KW-1185">Reference proteome</keyword>
<dbReference type="Pfam" id="PF00459">
    <property type="entry name" value="Inositol_P"/>
    <property type="match status" value="1"/>
</dbReference>
<dbReference type="Gene3D" id="3.40.190.80">
    <property type="match status" value="1"/>
</dbReference>
<dbReference type="InterPro" id="IPR000760">
    <property type="entry name" value="Inositol_monophosphatase-like"/>
</dbReference>
<reference evidence="1 2" key="1">
    <citation type="submission" date="2018-06" db="EMBL/GenBank/DDBJ databases">
        <title>Genomic Encyclopedia of Type Strains, Phase IV (KMG-IV): sequencing the most valuable type-strain genomes for metagenomic binning, comparative biology and taxonomic classification.</title>
        <authorList>
            <person name="Goeker M."/>
        </authorList>
    </citation>
    <scope>NUCLEOTIDE SEQUENCE [LARGE SCALE GENOMIC DNA]</scope>
    <source>
        <strain evidence="1 2">DSM 45479</strain>
    </source>
</reference>
<evidence type="ECO:0000313" key="1">
    <source>
        <dbReference type="EMBL" id="RAS59443.1"/>
    </source>
</evidence>